<sequence>MLALPFLEILDIFFRSPATIQPSVFGLENFSSAELERNNYELVGERYDLHFYEKSYRAPYHRGALDVVHKHYFHSANDIGNGFYLGPGLRLVSVLKWYSSTCSSDKTKKNDIKLYFSDDKEEGAVIIGGSIVIRFNQWDKRGGYHVGTIESDFSGMHTFKNIATDSVRKTMNLHLLSSILYSPFPKDESVAFIRLARYLSRTAYIHSE</sequence>
<evidence type="ECO:0000313" key="2">
    <source>
        <dbReference type="Proteomes" id="UP000215788"/>
    </source>
</evidence>
<dbReference type="EMBL" id="NQKI01000035">
    <property type="protein sequence ID" value="OZY57990.1"/>
    <property type="molecule type" value="Genomic_DNA"/>
</dbReference>
<reference evidence="1 2" key="1">
    <citation type="submission" date="2017-08" db="EMBL/GenBank/DDBJ databases">
        <title>Genomic and metabolic characterisation of spoilage-associated Pseudomonas species.</title>
        <authorList>
            <person name="Stanborough T."/>
            <person name="Fegan N."/>
            <person name="Powell S.M."/>
            <person name="Singh T."/>
            <person name="Tamplin M.L."/>
            <person name="Chandry P.S."/>
        </authorList>
    </citation>
    <scope>NUCLEOTIDE SEQUENCE [LARGE SCALE GENOMIC DNA]</scope>
    <source>
        <strain evidence="1 2">L1802</strain>
    </source>
</reference>
<comment type="caution">
    <text evidence="1">The sequence shown here is derived from an EMBL/GenBank/DDBJ whole genome shotgun (WGS) entry which is preliminary data.</text>
</comment>
<dbReference type="OrthoDB" id="6424444at2"/>
<name>A0A266N6I3_9PSED</name>
<organism evidence="1 2">
    <name type="scientific">Pseudomonas lundensis</name>
    <dbReference type="NCBI Taxonomy" id="86185"/>
    <lineage>
        <taxon>Bacteria</taxon>
        <taxon>Pseudomonadati</taxon>
        <taxon>Pseudomonadota</taxon>
        <taxon>Gammaproteobacteria</taxon>
        <taxon>Pseudomonadales</taxon>
        <taxon>Pseudomonadaceae</taxon>
        <taxon>Pseudomonas</taxon>
    </lineage>
</organism>
<dbReference type="Proteomes" id="UP000215788">
    <property type="component" value="Unassembled WGS sequence"/>
</dbReference>
<evidence type="ECO:0000313" key="1">
    <source>
        <dbReference type="EMBL" id="OZY57990.1"/>
    </source>
</evidence>
<protein>
    <submittedName>
        <fullName evidence="1">Uncharacterized protein</fullName>
    </submittedName>
</protein>
<proteinExistence type="predicted"/>
<dbReference type="RefSeq" id="WP_094994704.1">
    <property type="nucleotide sequence ID" value="NZ_NQKI01000035.1"/>
</dbReference>
<gene>
    <name evidence="1" type="ORF">CJF39_18255</name>
</gene>
<dbReference type="AlphaFoldDB" id="A0A266N6I3"/>
<accession>A0A266N6I3</accession>